<evidence type="ECO:0000313" key="4">
    <source>
        <dbReference type="Proteomes" id="UP000199011"/>
    </source>
</evidence>
<gene>
    <name evidence="3" type="ORF">SAMN05421579_10467</name>
</gene>
<comment type="subcellular location">
    <subcellularLocation>
        <location evidence="1">Membrane</location>
        <topology evidence="1">Single-pass membrane protein</topology>
    </subcellularLocation>
</comment>
<evidence type="ECO:0000256" key="1">
    <source>
        <dbReference type="ARBA" id="ARBA00004167"/>
    </source>
</evidence>
<dbReference type="AlphaFoldDB" id="A0A1I4Z4U1"/>
<evidence type="ECO:0000313" key="3">
    <source>
        <dbReference type="EMBL" id="SFN45285.1"/>
    </source>
</evidence>
<dbReference type="Proteomes" id="UP000199011">
    <property type="component" value="Unassembled WGS sequence"/>
</dbReference>
<evidence type="ECO:0000256" key="2">
    <source>
        <dbReference type="SAM" id="Phobius"/>
    </source>
</evidence>
<dbReference type="Pfam" id="PF07963">
    <property type="entry name" value="N_methyl"/>
    <property type="match status" value="1"/>
</dbReference>
<reference evidence="4" key="1">
    <citation type="submission" date="2016-10" db="EMBL/GenBank/DDBJ databases">
        <authorList>
            <person name="Varghese N."/>
            <person name="Submissions S."/>
        </authorList>
    </citation>
    <scope>NUCLEOTIDE SEQUENCE [LARGE SCALE GENOMIC DNA]</scope>
    <source>
        <strain evidence="4">DSM 16522</strain>
    </source>
</reference>
<dbReference type="InterPro" id="IPR045584">
    <property type="entry name" value="Pilin-like"/>
</dbReference>
<keyword evidence="2" id="KW-0812">Transmembrane</keyword>
<dbReference type="EMBL" id="FOVO01000004">
    <property type="protein sequence ID" value="SFN45285.1"/>
    <property type="molecule type" value="Genomic_DNA"/>
</dbReference>
<dbReference type="InterPro" id="IPR012902">
    <property type="entry name" value="N_methyl_site"/>
</dbReference>
<keyword evidence="4" id="KW-1185">Reference proteome</keyword>
<name>A0A1I4Z4U1_9GAMM</name>
<dbReference type="NCBIfam" id="TIGR02532">
    <property type="entry name" value="IV_pilin_GFxxxE"/>
    <property type="match status" value="1"/>
</dbReference>
<protein>
    <submittedName>
        <fullName evidence="3">Prepilin peptidase dependent protein A</fullName>
    </submittedName>
</protein>
<dbReference type="STRING" id="53341.SAMN05421579_10467"/>
<keyword evidence="2" id="KW-1133">Transmembrane helix</keyword>
<keyword evidence="2" id="KW-0472">Membrane</keyword>
<dbReference type="RefSeq" id="WP_245737279.1">
    <property type="nucleotide sequence ID" value="NZ_CAWRAH010000052.1"/>
</dbReference>
<sequence length="168" mass="19086">MAYKCISKQYGFTLLELMISMLIISISLSWGLYHWGKYQNRLRLQSSVHNVLSFMERQQALANYLNQDRTLWLVIGQHWCLVSSITKITDCNENDGERVNSPHEDVFLSYSTADRIDFYGIRNTAMPASFTLANSAGEISVVISGRGRIRTCSNTINQLPNCEGIKNP</sequence>
<organism evidence="3 4">
    <name type="scientific">Xenorhabdus japonica</name>
    <dbReference type="NCBI Taxonomy" id="53341"/>
    <lineage>
        <taxon>Bacteria</taxon>
        <taxon>Pseudomonadati</taxon>
        <taxon>Pseudomonadota</taxon>
        <taxon>Gammaproteobacteria</taxon>
        <taxon>Enterobacterales</taxon>
        <taxon>Morganellaceae</taxon>
        <taxon>Xenorhabdus</taxon>
    </lineage>
</organism>
<dbReference type="SUPFAM" id="SSF54523">
    <property type="entry name" value="Pili subunits"/>
    <property type="match status" value="1"/>
</dbReference>
<feature type="transmembrane region" description="Helical" evidence="2">
    <location>
        <begin position="12"/>
        <end position="33"/>
    </location>
</feature>
<accession>A0A1I4Z4U1</accession>
<dbReference type="NCBIfam" id="NF007800">
    <property type="entry name" value="PRK10506.1"/>
    <property type="match status" value="1"/>
</dbReference>
<proteinExistence type="predicted"/>
<dbReference type="GO" id="GO:0016020">
    <property type="term" value="C:membrane"/>
    <property type="evidence" value="ECO:0007669"/>
    <property type="project" value="UniProtKB-SubCell"/>
</dbReference>